<keyword evidence="1" id="KW-0880">Kelch repeat</keyword>
<dbReference type="InterPro" id="IPR051746">
    <property type="entry name" value="Kelch_domain_containing_8"/>
</dbReference>
<comment type="caution">
    <text evidence="3">The sequence shown here is derived from an EMBL/GenBank/DDBJ whole genome shotgun (WGS) entry which is preliminary data.</text>
</comment>
<dbReference type="EMBL" id="JBJKFK010003455">
    <property type="protein sequence ID" value="KAL3309892.1"/>
    <property type="molecule type" value="Genomic_DNA"/>
</dbReference>
<sequence length="251" mass="27702">MYGPAICTACACAVGGFVYVIGGTNDHDRLSNSTWILSIQSRIWQKGPDILRARSNASCVVVKDKIYLLGGSDDKGNLSCCEVLDIRSQNPEWRYISPMNKARSSFSVATHADCLHVFGGMIGWKESNSAEKYDPIIDSWTALPSMQVGRENSYAGVFHGKILVAGGSSTNSVEEFHPRNNTWTYLPEIPIQQTGGVMATVGENLILGGGANYRNVELFDNKKRLWTTRKTKYCSLSDVFNGKHRLTLLIQ</sequence>
<evidence type="ECO:0000313" key="4">
    <source>
        <dbReference type="Proteomes" id="UP001626550"/>
    </source>
</evidence>
<dbReference type="AlphaFoldDB" id="A0ABD2PSL4"/>
<dbReference type="SUPFAM" id="SSF117281">
    <property type="entry name" value="Kelch motif"/>
    <property type="match status" value="1"/>
</dbReference>
<evidence type="ECO:0000256" key="1">
    <source>
        <dbReference type="ARBA" id="ARBA00022441"/>
    </source>
</evidence>
<keyword evidence="4" id="KW-1185">Reference proteome</keyword>
<dbReference type="Proteomes" id="UP001626550">
    <property type="component" value="Unassembled WGS sequence"/>
</dbReference>
<accession>A0ABD2PSL4</accession>
<proteinExistence type="predicted"/>
<dbReference type="InterPro" id="IPR015915">
    <property type="entry name" value="Kelch-typ_b-propeller"/>
</dbReference>
<dbReference type="SMART" id="SM00612">
    <property type="entry name" value="Kelch"/>
    <property type="match status" value="4"/>
</dbReference>
<organism evidence="3 4">
    <name type="scientific">Cichlidogyrus casuarinus</name>
    <dbReference type="NCBI Taxonomy" id="1844966"/>
    <lineage>
        <taxon>Eukaryota</taxon>
        <taxon>Metazoa</taxon>
        <taxon>Spiralia</taxon>
        <taxon>Lophotrochozoa</taxon>
        <taxon>Platyhelminthes</taxon>
        <taxon>Monogenea</taxon>
        <taxon>Monopisthocotylea</taxon>
        <taxon>Dactylogyridea</taxon>
        <taxon>Ancyrocephalidae</taxon>
        <taxon>Cichlidogyrus</taxon>
    </lineage>
</organism>
<name>A0ABD2PSL4_9PLAT</name>
<keyword evidence="2" id="KW-0677">Repeat</keyword>
<dbReference type="PANTHER" id="PTHR46260:SF3">
    <property type="entry name" value="RING-TYPE DOMAIN-CONTAINING PROTEIN"/>
    <property type="match status" value="1"/>
</dbReference>
<dbReference type="Gene3D" id="2.120.10.80">
    <property type="entry name" value="Kelch-type beta propeller"/>
    <property type="match status" value="1"/>
</dbReference>
<dbReference type="PANTHER" id="PTHR46260">
    <property type="entry name" value="RING-TYPE DOMAIN-CONTAINING PROTEIN"/>
    <property type="match status" value="1"/>
</dbReference>
<dbReference type="InterPro" id="IPR006652">
    <property type="entry name" value="Kelch_1"/>
</dbReference>
<reference evidence="3 4" key="1">
    <citation type="submission" date="2024-11" db="EMBL/GenBank/DDBJ databases">
        <title>Adaptive evolution of stress response genes in parasites aligns with host niche diversity.</title>
        <authorList>
            <person name="Hahn C."/>
            <person name="Resl P."/>
        </authorList>
    </citation>
    <scope>NUCLEOTIDE SEQUENCE [LARGE SCALE GENOMIC DNA]</scope>
    <source>
        <strain evidence="3">EGGRZ-B1_66</strain>
        <tissue evidence="3">Body</tissue>
    </source>
</reference>
<evidence type="ECO:0000256" key="2">
    <source>
        <dbReference type="ARBA" id="ARBA00022737"/>
    </source>
</evidence>
<dbReference type="Pfam" id="PF24681">
    <property type="entry name" value="Kelch_KLHDC2_KLHL20_DRC7"/>
    <property type="match status" value="1"/>
</dbReference>
<protein>
    <submittedName>
        <fullName evidence="3">Kelch-like protein 12</fullName>
    </submittedName>
</protein>
<gene>
    <name evidence="3" type="primary">KLHL12_2</name>
    <name evidence="3" type="ORF">Ciccas_011553</name>
</gene>
<evidence type="ECO:0000313" key="3">
    <source>
        <dbReference type="EMBL" id="KAL3309892.1"/>
    </source>
</evidence>